<feature type="transmembrane region" description="Helical" evidence="1">
    <location>
        <begin position="213"/>
        <end position="232"/>
    </location>
</feature>
<feature type="transmembrane region" description="Helical" evidence="1">
    <location>
        <begin position="239"/>
        <end position="258"/>
    </location>
</feature>
<dbReference type="RefSeq" id="WP_048343794.1">
    <property type="nucleotide sequence ID" value="NZ_BJLQ01000003.1"/>
</dbReference>
<name>A0A4Y3KF30_9CELL</name>
<dbReference type="EMBL" id="BJLQ01000003">
    <property type="protein sequence ID" value="GEA83041.1"/>
    <property type="molecule type" value="Genomic_DNA"/>
</dbReference>
<feature type="transmembrane region" description="Helical" evidence="1">
    <location>
        <begin position="307"/>
        <end position="326"/>
    </location>
</feature>
<protein>
    <recommendedName>
        <fullName evidence="4">ABC transporter permease</fullName>
    </recommendedName>
</protein>
<gene>
    <name evidence="2" type="ORF">CGE01nite_02920</name>
</gene>
<evidence type="ECO:0000313" key="2">
    <source>
        <dbReference type="EMBL" id="GEA83041.1"/>
    </source>
</evidence>
<keyword evidence="3" id="KW-1185">Reference proteome</keyword>
<accession>A0A4Y3KF30</accession>
<comment type="caution">
    <text evidence="2">The sequence shown here is derived from an EMBL/GenBank/DDBJ whole genome shotgun (WGS) entry which is preliminary data.</text>
</comment>
<dbReference type="Proteomes" id="UP000320461">
    <property type="component" value="Unassembled WGS sequence"/>
</dbReference>
<keyword evidence="1" id="KW-1133">Transmembrane helix</keyword>
<evidence type="ECO:0008006" key="4">
    <source>
        <dbReference type="Google" id="ProtNLM"/>
    </source>
</evidence>
<organism evidence="2 3">
    <name type="scientific">Cellulomonas gelida</name>
    <dbReference type="NCBI Taxonomy" id="1712"/>
    <lineage>
        <taxon>Bacteria</taxon>
        <taxon>Bacillati</taxon>
        <taxon>Actinomycetota</taxon>
        <taxon>Actinomycetes</taxon>
        <taxon>Micrococcales</taxon>
        <taxon>Cellulomonadaceae</taxon>
        <taxon>Cellulomonas</taxon>
    </lineage>
</organism>
<keyword evidence="1" id="KW-0472">Membrane</keyword>
<feature type="transmembrane region" description="Helical" evidence="1">
    <location>
        <begin position="165"/>
        <end position="193"/>
    </location>
</feature>
<proteinExistence type="predicted"/>
<dbReference type="OrthoDB" id="3819831at2"/>
<evidence type="ECO:0000256" key="1">
    <source>
        <dbReference type="SAM" id="Phobius"/>
    </source>
</evidence>
<evidence type="ECO:0000313" key="3">
    <source>
        <dbReference type="Proteomes" id="UP000320461"/>
    </source>
</evidence>
<sequence>MRALLRAELARVRARSVVWGTAIILVVAGLGLVIAAWDDTRPPSAAQVAEGEAAYADYLEFWLEDHDEQRAVCERNQARDTVADWDCERLDVQPTLEEFLVQGFLPYRPGLVETVDARFGPVGWLLVVGLLVMGVSLVSADFASGAFGTWLTFAPRRGRVLLSRLGASLVAAVVVSLVALASTAAGIVGVLVWNDALKSGDGAAAALFAQTAARALVAGLWATTVAVGLAFALRHAAGVTGLVVWWVAGIETALPTIVPTSSAWTLATNLRAWLDGGTTYAVESCWVDEVGVDVCGPVEHVVTQLQGGLVLLAVALVCVGLGALVFRVRDVS</sequence>
<keyword evidence="1" id="KW-0812">Transmembrane</keyword>
<dbReference type="AlphaFoldDB" id="A0A4Y3KF30"/>
<feature type="transmembrane region" description="Helical" evidence="1">
    <location>
        <begin position="124"/>
        <end position="153"/>
    </location>
</feature>
<reference evidence="2 3" key="1">
    <citation type="submission" date="2019-06" db="EMBL/GenBank/DDBJ databases">
        <title>Whole genome shotgun sequence of Cellulomonas gelida NBRC 3748.</title>
        <authorList>
            <person name="Hosoyama A."/>
            <person name="Uohara A."/>
            <person name="Ohji S."/>
            <person name="Ichikawa N."/>
        </authorList>
    </citation>
    <scope>NUCLEOTIDE SEQUENCE [LARGE SCALE GENOMIC DNA]</scope>
    <source>
        <strain evidence="2 3">NBRC 3748</strain>
    </source>
</reference>
<feature type="transmembrane region" description="Helical" evidence="1">
    <location>
        <begin position="12"/>
        <end position="37"/>
    </location>
</feature>